<evidence type="ECO:0008006" key="3">
    <source>
        <dbReference type="Google" id="ProtNLM"/>
    </source>
</evidence>
<name>A0A1G1TH69_9BACT</name>
<dbReference type="PANTHER" id="PTHR14136:SF17">
    <property type="entry name" value="BTB_POZ DOMAIN-CONTAINING PROTEIN KCTD9"/>
    <property type="match status" value="1"/>
</dbReference>
<proteinExistence type="predicted"/>
<dbReference type="Gene3D" id="2.160.20.80">
    <property type="entry name" value="E3 ubiquitin-protein ligase SopA"/>
    <property type="match status" value="1"/>
</dbReference>
<gene>
    <name evidence="1" type="ORF">BEN49_07200</name>
</gene>
<dbReference type="Pfam" id="PF00805">
    <property type="entry name" value="Pentapeptide"/>
    <property type="match status" value="1"/>
</dbReference>
<organism evidence="1 2">
    <name type="scientific">Hymenobacter coccineus</name>
    <dbReference type="NCBI Taxonomy" id="1908235"/>
    <lineage>
        <taxon>Bacteria</taxon>
        <taxon>Pseudomonadati</taxon>
        <taxon>Bacteroidota</taxon>
        <taxon>Cytophagia</taxon>
        <taxon>Cytophagales</taxon>
        <taxon>Hymenobacteraceae</taxon>
        <taxon>Hymenobacter</taxon>
    </lineage>
</organism>
<reference evidence="1 2" key="1">
    <citation type="submission" date="2016-08" db="EMBL/GenBank/DDBJ databases">
        <title>Hymenobacter coccineus sp. nov., Hymenobacter lapidarius sp. nov. and Hymenobacter glacialis sp. nov., isolated from Antarctic soil.</title>
        <authorList>
            <person name="Sedlacek I."/>
            <person name="Kralova S."/>
            <person name="Kyrova K."/>
            <person name="Maslanova I."/>
            <person name="Stankova E."/>
            <person name="Vrbovska V."/>
            <person name="Nemec M."/>
            <person name="Bartak M."/>
            <person name="Svec P."/>
            <person name="Busse H.-J."/>
            <person name="Pantucek R."/>
        </authorList>
    </citation>
    <scope>NUCLEOTIDE SEQUENCE [LARGE SCALE GENOMIC DNA]</scope>
    <source>
        <strain evidence="1 2">CCM 8649</strain>
    </source>
</reference>
<dbReference type="OrthoDB" id="67652at2"/>
<evidence type="ECO:0000313" key="1">
    <source>
        <dbReference type="EMBL" id="OGX90229.1"/>
    </source>
</evidence>
<dbReference type="EMBL" id="MDZA01000177">
    <property type="protein sequence ID" value="OGX90229.1"/>
    <property type="molecule type" value="Genomic_DNA"/>
</dbReference>
<evidence type="ECO:0000313" key="2">
    <source>
        <dbReference type="Proteomes" id="UP000177506"/>
    </source>
</evidence>
<dbReference type="AlphaFoldDB" id="A0A1G1TH69"/>
<dbReference type="InterPro" id="IPR001646">
    <property type="entry name" value="5peptide_repeat"/>
</dbReference>
<protein>
    <recommendedName>
        <fullName evidence="3">Pentapeptide repeat-containing protein</fullName>
    </recommendedName>
</protein>
<keyword evidence="2" id="KW-1185">Reference proteome</keyword>
<dbReference type="Pfam" id="PF13599">
    <property type="entry name" value="Pentapeptide_4"/>
    <property type="match status" value="1"/>
</dbReference>
<dbReference type="Proteomes" id="UP000177506">
    <property type="component" value="Unassembled WGS sequence"/>
</dbReference>
<dbReference type="InterPro" id="IPR051082">
    <property type="entry name" value="Pentapeptide-BTB/POZ_domain"/>
</dbReference>
<comment type="caution">
    <text evidence="1">The sequence shown here is derived from an EMBL/GenBank/DDBJ whole genome shotgun (WGS) entry which is preliminary data.</text>
</comment>
<dbReference type="PANTHER" id="PTHR14136">
    <property type="entry name" value="BTB_POZ DOMAIN-CONTAINING PROTEIN KCTD9"/>
    <property type="match status" value="1"/>
</dbReference>
<dbReference type="RefSeq" id="WP_070743516.1">
    <property type="nucleotide sequence ID" value="NZ_MDZA01000177.1"/>
</dbReference>
<dbReference type="SUPFAM" id="SSF141571">
    <property type="entry name" value="Pentapeptide repeat-like"/>
    <property type="match status" value="1"/>
</dbReference>
<accession>A0A1G1TH69</accession>
<sequence length="201" mass="22132">MKPSRKPVVLRPPTRFPSDQVVERWDARRLLAEGPEFEQFHFIGGDFGGADLSRLRFLDCRFERCNLAAAQLTQTALQNVAFDGCKLLGVPFGACRDMLFGVHFDHCQLRYATFGGRKMPATRFAHCTLDEADFTNADLTGALFADCSLAGTVFHDTQLAGADFRTATALTLDPEANNLLGARFVLASLPGLLEKYGLVVE</sequence>